<sequence>MKSNNLETSITCRTSEEGATTIIDIVWNTKTNITVRRNALIILVCVDISIMKCKSYDRFGFTTSVTEEPIASNIFNVTLLIFKTSRNTVDGKWILERMDKKFSEYKLMFTICNVLSTLELPNVTWVKADTVKPLRHGVDFLELKAAIYFRPTSRIYQVKFATFEISSKIFCEIHILNESCSRYATFTCYCEFHDPVTILVLLNTTAELSNSEQMVQVRVYFTETEQIKETERHKLPRIICKIGKILKENSHPLHHDNMKSSPSGRLLTIKTRPVQRLVRSLLGQTKSTPLFLLLQASELDNKQKGQAK</sequence>
<dbReference type="AlphaFoldDB" id="A0AAD8C5H6"/>
<name>A0AAD8C5H6_BIOPF</name>
<accession>A0AAD8C5H6</accession>
<evidence type="ECO:0000313" key="2">
    <source>
        <dbReference type="Proteomes" id="UP001233172"/>
    </source>
</evidence>
<organism evidence="1 2">
    <name type="scientific">Biomphalaria pfeifferi</name>
    <name type="common">Bloodfluke planorb</name>
    <name type="synonym">Freshwater snail</name>
    <dbReference type="NCBI Taxonomy" id="112525"/>
    <lineage>
        <taxon>Eukaryota</taxon>
        <taxon>Metazoa</taxon>
        <taxon>Spiralia</taxon>
        <taxon>Lophotrochozoa</taxon>
        <taxon>Mollusca</taxon>
        <taxon>Gastropoda</taxon>
        <taxon>Heterobranchia</taxon>
        <taxon>Euthyneura</taxon>
        <taxon>Panpulmonata</taxon>
        <taxon>Hygrophila</taxon>
        <taxon>Lymnaeoidea</taxon>
        <taxon>Planorbidae</taxon>
        <taxon>Biomphalaria</taxon>
    </lineage>
</organism>
<comment type="caution">
    <text evidence="1">The sequence shown here is derived from an EMBL/GenBank/DDBJ whole genome shotgun (WGS) entry which is preliminary data.</text>
</comment>
<protein>
    <submittedName>
        <fullName evidence="1">Uncharacterized protein</fullName>
    </submittedName>
</protein>
<dbReference type="Proteomes" id="UP001233172">
    <property type="component" value="Unassembled WGS sequence"/>
</dbReference>
<proteinExistence type="predicted"/>
<gene>
    <name evidence="1" type="ORF">Bpfe_003559</name>
</gene>
<reference evidence="1" key="2">
    <citation type="submission" date="2023-04" db="EMBL/GenBank/DDBJ databases">
        <authorList>
            <person name="Bu L."/>
            <person name="Lu L."/>
            <person name="Laidemitt M.R."/>
            <person name="Zhang S.M."/>
            <person name="Mutuku M."/>
            <person name="Mkoji G."/>
            <person name="Steinauer M."/>
            <person name="Loker E.S."/>
        </authorList>
    </citation>
    <scope>NUCLEOTIDE SEQUENCE</scope>
    <source>
        <strain evidence="1">KasaAsao</strain>
        <tissue evidence="1">Whole Snail</tissue>
    </source>
</reference>
<dbReference type="EMBL" id="JASAOG010000009">
    <property type="protein sequence ID" value="KAK0066824.1"/>
    <property type="molecule type" value="Genomic_DNA"/>
</dbReference>
<reference evidence="1" key="1">
    <citation type="journal article" date="2023" name="PLoS Negl. Trop. Dis.">
        <title>A genome sequence for Biomphalaria pfeifferi, the major vector snail for the human-infecting parasite Schistosoma mansoni.</title>
        <authorList>
            <person name="Bu L."/>
            <person name="Lu L."/>
            <person name="Laidemitt M.R."/>
            <person name="Zhang S.M."/>
            <person name="Mutuku M."/>
            <person name="Mkoji G."/>
            <person name="Steinauer M."/>
            <person name="Loker E.S."/>
        </authorList>
    </citation>
    <scope>NUCLEOTIDE SEQUENCE</scope>
    <source>
        <strain evidence="1">KasaAsao</strain>
    </source>
</reference>
<keyword evidence="2" id="KW-1185">Reference proteome</keyword>
<evidence type="ECO:0000313" key="1">
    <source>
        <dbReference type="EMBL" id="KAK0066824.1"/>
    </source>
</evidence>